<dbReference type="KEGG" id="dwi:26529360"/>
<evidence type="ECO:0000313" key="2">
    <source>
        <dbReference type="Proteomes" id="UP000007798"/>
    </source>
</evidence>
<dbReference type="Proteomes" id="UP000007798">
    <property type="component" value="Unassembled WGS sequence"/>
</dbReference>
<proteinExistence type="predicted"/>
<dbReference type="InParanoid" id="A0A0Q9WWH1"/>
<keyword evidence="2" id="KW-1185">Reference proteome</keyword>
<protein>
    <submittedName>
        <fullName evidence="1">Uncharacterized protein</fullName>
    </submittedName>
</protein>
<organism evidence="1 2">
    <name type="scientific">Drosophila willistoni</name>
    <name type="common">Fruit fly</name>
    <dbReference type="NCBI Taxonomy" id="7260"/>
    <lineage>
        <taxon>Eukaryota</taxon>
        <taxon>Metazoa</taxon>
        <taxon>Ecdysozoa</taxon>
        <taxon>Arthropoda</taxon>
        <taxon>Hexapoda</taxon>
        <taxon>Insecta</taxon>
        <taxon>Pterygota</taxon>
        <taxon>Neoptera</taxon>
        <taxon>Endopterygota</taxon>
        <taxon>Diptera</taxon>
        <taxon>Brachycera</taxon>
        <taxon>Muscomorpha</taxon>
        <taxon>Ephydroidea</taxon>
        <taxon>Drosophilidae</taxon>
        <taxon>Drosophila</taxon>
        <taxon>Sophophora</taxon>
    </lineage>
</organism>
<reference evidence="1 2" key="1">
    <citation type="journal article" date="2007" name="Nature">
        <title>Evolution of genes and genomes on the Drosophila phylogeny.</title>
        <authorList>
            <consortium name="Drosophila 12 Genomes Consortium"/>
            <person name="Clark A.G."/>
            <person name="Eisen M.B."/>
            <person name="Smith D.R."/>
            <person name="Bergman C.M."/>
            <person name="Oliver B."/>
            <person name="Markow T.A."/>
            <person name="Kaufman T.C."/>
            <person name="Kellis M."/>
            <person name="Gelbart W."/>
            <person name="Iyer V.N."/>
            <person name="Pollard D.A."/>
            <person name="Sackton T.B."/>
            <person name="Larracuente A.M."/>
            <person name="Singh N.D."/>
            <person name="Abad J.P."/>
            <person name="Abt D.N."/>
            <person name="Adryan B."/>
            <person name="Aguade M."/>
            <person name="Akashi H."/>
            <person name="Anderson W.W."/>
            <person name="Aquadro C.F."/>
            <person name="Ardell D.H."/>
            <person name="Arguello R."/>
            <person name="Artieri C.G."/>
            <person name="Barbash D.A."/>
            <person name="Barker D."/>
            <person name="Barsanti P."/>
            <person name="Batterham P."/>
            <person name="Batzoglou S."/>
            <person name="Begun D."/>
            <person name="Bhutkar A."/>
            <person name="Blanco E."/>
            <person name="Bosak S.A."/>
            <person name="Bradley R.K."/>
            <person name="Brand A.D."/>
            <person name="Brent M.R."/>
            <person name="Brooks A.N."/>
            <person name="Brown R.H."/>
            <person name="Butlin R.K."/>
            <person name="Caggese C."/>
            <person name="Calvi B.R."/>
            <person name="Bernardo de Carvalho A."/>
            <person name="Caspi A."/>
            <person name="Castrezana S."/>
            <person name="Celniker S.E."/>
            <person name="Chang J.L."/>
            <person name="Chapple C."/>
            <person name="Chatterji S."/>
            <person name="Chinwalla A."/>
            <person name="Civetta A."/>
            <person name="Clifton S.W."/>
            <person name="Comeron J.M."/>
            <person name="Costello J.C."/>
            <person name="Coyne J.A."/>
            <person name="Daub J."/>
            <person name="David R.G."/>
            <person name="Delcher A.L."/>
            <person name="Delehaunty K."/>
            <person name="Do C.B."/>
            <person name="Ebling H."/>
            <person name="Edwards K."/>
            <person name="Eickbush T."/>
            <person name="Evans J.D."/>
            <person name="Filipski A."/>
            <person name="Findeiss S."/>
            <person name="Freyhult E."/>
            <person name="Fulton L."/>
            <person name="Fulton R."/>
            <person name="Garcia A.C."/>
            <person name="Gardiner A."/>
            <person name="Garfield D.A."/>
            <person name="Garvin B.E."/>
            <person name="Gibson G."/>
            <person name="Gilbert D."/>
            <person name="Gnerre S."/>
            <person name="Godfrey J."/>
            <person name="Good R."/>
            <person name="Gotea V."/>
            <person name="Gravely B."/>
            <person name="Greenberg A.J."/>
            <person name="Griffiths-Jones S."/>
            <person name="Gross S."/>
            <person name="Guigo R."/>
            <person name="Gustafson E.A."/>
            <person name="Haerty W."/>
            <person name="Hahn M.W."/>
            <person name="Halligan D.L."/>
            <person name="Halpern A.L."/>
            <person name="Halter G.M."/>
            <person name="Han M.V."/>
            <person name="Heger A."/>
            <person name="Hillier L."/>
            <person name="Hinrichs A.S."/>
            <person name="Holmes I."/>
            <person name="Hoskins R.A."/>
            <person name="Hubisz M.J."/>
            <person name="Hultmark D."/>
            <person name="Huntley M.A."/>
            <person name="Jaffe D.B."/>
            <person name="Jagadeeshan S."/>
            <person name="Jeck W.R."/>
            <person name="Johnson J."/>
            <person name="Jones C.D."/>
            <person name="Jordan W.C."/>
            <person name="Karpen G.H."/>
            <person name="Kataoka E."/>
            <person name="Keightley P.D."/>
            <person name="Kheradpour P."/>
            <person name="Kirkness E.F."/>
            <person name="Koerich L.B."/>
            <person name="Kristiansen K."/>
            <person name="Kudrna D."/>
            <person name="Kulathinal R.J."/>
            <person name="Kumar S."/>
            <person name="Kwok R."/>
            <person name="Lander E."/>
            <person name="Langley C.H."/>
            <person name="Lapoint R."/>
            <person name="Lazzaro B.P."/>
            <person name="Lee S.J."/>
            <person name="Levesque L."/>
            <person name="Li R."/>
            <person name="Lin C.F."/>
            <person name="Lin M.F."/>
            <person name="Lindblad-Toh K."/>
            <person name="Llopart A."/>
            <person name="Long M."/>
            <person name="Low L."/>
            <person name="Lozovsky E."/>
            <person name="Lu J."/>
            <person name="Luo M."/>
            <person name="Machado C.A."/>
            <person name="Makalowski W."/>
            <person name="Marzo M."/>
            <person name="Matsuda M."/>
            <person name="Matzkin L."/>
            <person name="McAllister B."/>
            <person name="McBride C.S."/>
            <person name="McKernan B."/>
            <person name="McKernan K."/>
            <person name="Mendez-Lago M."/>
            <person name="Minx P."/>
            <person name="Mollenhauer M.U."/>
            <person name="Montooth K."/>
            <person name="Mount S.M."/>
            <person name="Mu X."/>
            <person name="Myers E."/>
            <person name="Negre B."/>
            <person name="Newfeld S."/>
            <person name="Nielsen R."/>
            <person name="Noor M.A."/>
            <person name="O'Grady P."/>
            <person name="Pachter L."/>
            <person name="Papaceit M."/>
            <person name="Parisi M.J."/>
            <person name="Parisi M."/>
            <person name="Parts L."/>
            <person name="Pedersen J.S."/>
            <person name="Pesole G."/>
            <person name="Phillippy A.M."/>
            <person name="Ponting C.P."/>
            <person name="Pop M."/>
            <person name="Porcelli D."/>
            <person name="Powell J.R."/>
            <person name="Prohaska S."/>
            <person name="Pruitt K."/>
            <person name="Puig M."/>
            <person name="Quesneville H."/>
            <person name="Ram K.R."/>
            <person name="Rand D."/>
            <person name="Rasmussen M.D."/>
            <person name="Reed L.K."/>
            <person name="Reenan R."/>
            <person name="Reily A."/>
            <person name="Remington K.A."/>
            <person name="Rieger T.T."/>
            <person name="Ritchie M.G."/>
            <person name="Robin C."/>
            <person name="Rogers Y.H."/>
            <person name="Rohde C."/>
            <person name="Rozas J."/>
            <person name="Rubenfield M.J."/>
            <person name="Ruiz A."/>
            <person name="Russo S."/>
            <person name="Salzberg S.L."/>
            <person name="Sanchez-Gracia A."/>
            <person name="Saranga D.J."/>
            <person name="Sato H."/>
            <person name="Schaeffer S.W."/>
            <person name="Schatz M.C."/>
            <person name="Schlenke T."/>
            <person name="Schwartz R."/>
            <person name="Segarra C."/>
            <person name="Singh R.S."/>
            <person name="Sirot L."/>
            <person name="Sirota M."/>
            <person name="Sisneros N.B."/>
            <person name="Smith C.D."/>
            <person name="Smith T.F."/>
            <person name="Spieth J."/>
            <person name="Stage D.E."/>
            <person name="Stark A."/>
            <person name="Stephan W."/>
            <person name="Strausberg R.L."/>
            <person name="Strempel S."/>
            <person name="Sturgill D."/>
            <person name="Sutton G."/>
            <person name="Sutton G.G."/>
            <person name="Tao W."/>
            <person name="Teichmann S."/>
            <person name="Tobari Y.N."/>
            <person name="Tomimura Y."/>
            <person name="Tsolas J.M."/>
            <person name="Valente V.L."/>
            <person name="Venter E."/>
            <person name="Venter J.C."/>
            <person name="Vicario S."/>
            <person name="Vieira F.G."/>
            <person name="Vilella A.J."/>
            <person name="Villasante A."/>
            <person name="Walenz B."/>
            <person name="Wang J."/>
            <person name="Wasserman M."/>
            <person name="Watts T."/>
            <person name="Wilson D."/>
            <person name="Wilson R.K."/>
            <person name="Wing R.A."/>
            <person name="Wolfner M.F."/>
            <person name="Wong A."/>
            <person name="Wong G.K."/>
            <person name="Wu C.I."/>
            <person name="Wu G."/>
            <person name="Yamamoto D."/>
            <person name="Yang H.P."/>
            <person name="Yang S.P."/>
            <person name="Yorke J.A."/>
            <person name="Yoshida K."/>
            <person name="Zdobnov E."/>
            <person name="Zhang P."/>
            <person name="Zhang Y."/>
            <person name="Zimin A.V."/>
            <person name="Baldwin J."/>
            <person name="Abdouelleil A."/>
            <person name="Abdulkadir J."/>
            <person name="Abebe A."/>
            <person name="Abera B."/>
            <person name="Abreu J."/>
            <person name="Acer S.C."/>
            <person name="Aftuck L."/>
            <person name="Alexander A."/>
            <person name="An P."/>
            <person name="Anderson E."/>
            <person name="Anderson S."/>
            <person name="Arachi H."/>
            <person name="Azer M."/>
            <person name="Bachantsang P."/>
            <person name="Barry A."/>
            <person name="Bayul T."/>
            <person name="Berlin A."/>
            <person name="Bessette D."/>
            <person name="Bloom T."/>
            <person name="Blye J."/>
            <person name="Boguslavskiy L."/>
            <person name="Bonnet C."/>
            <person name="Boukhgalter B."/>
            <person name="Bourzgui I."/>
            <person name="Brown A."/>
            <person name="Cahill P."/>
            <person name="Channer S."/>
            <person name="Cheshatsang Y."/>
            <person name="Chuda L."/>
            <person name="Citroen M."/>
            <person name="Collymore A."/>
            <person name="Cooke P."/>
            <person name="Costello M."/>
            <person name="D'Aco K."/>
            <person name="Daza R."/>
            <person name="De Haan G."/>
            <person name="DeGray S."/>
            <person name="DeMaso C."/>
            <person name="Dhargay N."/>
            <person name="Dooley K."/>
            <person name="Dooley E."/>
            <person name="Doricent M."/>
            <person name="Dorje P."/>
            <person name="Dorjee K."/>
            <person name="Dupes A."/>
            <person name="Elong R."/>
            <person name="Falk J."/>
            <person name="Farina A."/>
            <person name="Faro S."/>
            <person name="Ferguson D."/>
            <person name="Fisher S."/>
            <person name="Foley C.D."/>
            <person name="Franke A."/>
            <person name="Friedrich D."/>
            <person name="Gadbois L."/>
            <person name="Gearin G."/>
            <person name="Gearin C.R."/>
            <person name="Giannoukos G."/>
            <person name="Goode T."/>
            <person name="Graham J."/>
            <person name="Grandbois E."/>
            <person name="Grewal S."/>
            <person name="Gyaltsen K."/>
            <person name="Hafez N."/>
            <person name="Hagos B."/>
            <person name="Hall J."/>
            <person name="Henson C."/>
            <person name="Hollinger A."/>
            <person name="Honan T."/>
            <person name="Huard M.D."/>
            <person name="Hughes L."/>
            <person name="Hurhula B."/>
            <person name="Husby M.E."/>
            <person name="Kamat A."/>
            <person name="Kanga B."/>
            <person name="Kashin S."/>
            <person name="Khazanovich D."/>
            <person name="Kisner P."/>
            <person name="Lance K."/>
            <person name="Lara M."/>
            <person name="Lee W."/>
            <person name="Lennon N."/>
            <person name="Letendre F."/>
            <person name="LeVine R."/>
            <person name="Lipovsky A."/>
            <person name="Liu X."/>
            <person name="Liu J."/>
            <person name="Liu S."/>
            <person name="Lokyitsang T."/>
            <person name="Lokyitsang Y."/>
            <person name="Lubonja R."/>
            <person name="Lui A."/>
            <person name="MacDonald P."/>
            <person name="Magnisalis V."/>
            <person name="Maru K."/>
            <person name="Matthews C."/>
            <person name="McCusker W."/>
            <person name="McDonough S."/>
            <person name="Mehta T."/>
            <person name="Meldrim J."/>
            <person name="Meneus L."/>
            <person name="Mihai O."/>
            <person name="Mihalev A."/>
            <person name="Mihova T."/>
            <person name="Mittelman R."/>
            <person name="Mlenga V."/>
            <person name="Montmayeur A."/>
            <person name="Mulrain L."/>
            <person name="Navidi A."/>
            <person name="Naylor J."/>
            <person name="Negash T."/>
            <person name="Nguyen T."/>
            <person name="Nguyen N."/>
            <person name="Nicol R."/>
            <person name="Norbu C."/>
            <person name="Norbu N."/>
            <person name="Novod N."/>
            <person name="O'Neill B."/>
            <person name="Osman S."/>
            <person name="Markiewicz E."/>
            <person name="Oyono O.L."/>
            <person name="Patti C."/>
            <person name="Phunkhang P."/>
            <person name="Pierre F."/>
            <person name="Priest M."/>
            <person name="Raghuraman S."/>
            <person name="Rege F."/>
            <person name="Reyes R."/>
            <person name="Rise C."/>
            <person name="Rogov P."/>
            <person name="Ross K."/>
            <person name="Ryan E."/>
            <person name="Settipalli S."/>
            <person name="Shea T."/>
            <person name="Sherpa N."/>
            <person name="Shi L."/>
            <person name="Shih D."/>
            <person name="Sparrow T."/>
            <person name="Spaulding J."/>
            <person name="Stalker J."/>
            <person name="Stange-Thomann N."/>
            <person name="Stavropoulos S."/>
            <person name="Stone C."/>
            <person name="Strader C."/>
            <person name="Tesfaye S."/>
            <person name="Thomson T."/>
            <person name="Thoulutsang Y."/>
            <person name="Thoulutsang D."/>
            <person name="Topham K."/>
            <person name="Topping I."/>
            <person name="Tsamla T."/>
            <person name="Vassiliev H."/>
            <person name="Vo A."/>
            <person name="Wangchuk T."/>
            <person name="Wangdi T."/>
            <person name="Weiand M."/>
            <person name="Wilkinson J."/>
            <person name="Wilson A."/>
            <person name="Yadav S."/>
            <person name="Young G."/>
            <person name="Yu Q."/>
            <person name="Zembek L."/>
            <person name="Zhong D."/>
            <person name="Zimmer A."/>
            <person name="Zwirko Z."/>
            <person name="Jaffe D.B."/>
            <person name="Alvarez P."/>
            <person name="Brockman W."/>
            <person name="Butler J."/>
            <person name="Chin C."/>
            <person name="Gnerre S."/>
            <person name="Grabherr M."/>
            <person name="Kleber M."/>
            <person name="Mauceli E."/>
            <person name="MacCallum I."/>
        </authorList>
    </citation>
    <scope>NUCLEOTIDE SEQUENCE [LARGE SCALE GENOMIC DNA]</scope>
    <source>
        <strain evidence="2">Tucson 14030-0811.24</strain>
    </source>
</reference>
<name>A0A0Q9WWH1_DROWI</name>
<sequence length="86" mass="9646">MATSAKSTCICLIILLILLVVFSSIGLYFTFTKEKKMVLESCHNMGGSCLEFNHCNNAYQSRVITRCILARKVCCMKTEQVTKSLD</sequence>
<dbReference type="EMBL" id="CH964251">
    <property type="protein sequence ID" value="KRF99784.1"/>
    <property type="molecule type" value="Genomic_DNA"/>
</dbReference>
<evidence type="ECO:0000313" key="1">
    <source>
        <dbReference type="EMBL" id="KRF99784.1"/>
    </source>
</evidence>
<dbReference type="AlphaFoldDB" id="A0A0Q9WWH1"/>
<accession>A0A0Q9WWH1</accession>
<gene>
    <name evidence="1" type="primary">Dwil\GK27358</name>
    <name evidence="1" type="ORF">Dwil_GK27358</name>
</gene>